<dbReference type="AlphaFoldDB" id="A0AAV7HPE6"/>
<evidence type="ECO:0000313" key="1">
    <source>
        <dbReference type="EMBL" id="KAH0469948.1"/>
    </source>
</evidence>
<keyword evidence="2" id="KW-1185">Reference proteome</keyword>
<evidence type="ECO:0000313" key="2">
    <source>
        <dbReference type="Proteomes" id="UP000775213"/>
    </source>
</evidence>
<dbReference type="Proteomes" id="UP000775213">
    <property type="component" value="Unassembled WGS sequence"/>
</dbReference>
<reference evidence="1 2" key="1">
    <citation type="journal article" date="2021" name="Hortic Res">
        <title>Chromosome-scale assembly of the Dendrobium chrysotoxum genome enhances the understanding of orchid evolution.</title>
        <authorList>
            <person name="Zhang Y."/>
            <person name="Zhang G.Q."/>
            <person name="Zhang D."/>
            <person name="Liu X.D."/>
            <person name="Xu X.Y."/>
            <person name="Sun W.H."/>
            <person name="Yu X."/>
            <person name="Zhu X."/>
            <person name="Wang Z.W."/>
            <person name="Zhao X."/>
            <person name="Zhong W.Y."/>
            <person name="Chen H."/>
            <person name="Yin W.L."/>
            <person name="Huang T."/>
            <person name="Niu S.C."/>
            <person name="Liu Z.J."/>
        </authorList>
    </citation>
    <scope>NUCLEOTIDE SEQUENCE [LARGE SCALE GENOMIC DNA]</scope>
    <source>
        <strain evidence="1">Lindl</strain>
    </source>
</reference>
<accession>A0AAV7HPE6</accession>
<dbReference type="EMBL" id="JAGFBR010000002">
    <property type="protein sequence ID" value="KAH0469948.1"/>
    <property type="molecule type" value="Genomic_DNA"/>
</dbReference>
<proteinExistence type="predicted"/>
<protein>
    <submittedName>
        <fullName evidence="1">Uncharacterized protein</fullName>
    </submittedName>
</protein>
<gene>
    <name evidence="1" type="ORF">IEQ34_001506</name>
</gene>
<comment type="caution">
    <text evidence="1">The sequence shown here is derived from an EMBL/GenBank/DDBJ whole genome shotgun (WGS) entry which is preliminary data.</text>
</comment>
<organism evidence="1 2">
    <name type="scientific">Dendrobium chrysotoxum</name>
    <name type="common">Orchid</name>
    <dbReference type="NCBI Taxonomy" id="161865"/>
    <lineage>
        <taxon>Eukaryota</taxon>
        <taxon>Viridiplantae</taxon>
        <taxon>Streptophyta</taxon>
        <taxon>Embryophyta</taxon>
        <taxon>Tracheophyta</taxon>
        <taxon>Spermatophyta</taxon>
        <taxon>Magnoliopsida</taxon>
        <taxon>Liliopsida</taxon>
        <taxon>Asparagales</taxon>
        <taxon>Orchidaceae</taxon>
        <taxon>Epidendroideae</taxon>
        <taxon>Malaxideae</taxon>
        <taxon>Dendrobiinae</taxon>
        <taxon>Dendrobium</taxon>
    </lineage>
</organism>
<name>A0AAV7HPE6_DENCH</name>
<sequence length="69" mass="7564">MPTTKRLESRRMFDIQESTSSPEAVNVVSILSVSSKVTLKVDSDSSSISVAISHASDCWVHRDPTLKSK</sequence>